<keyword evidence="1" id="KW-1133">Transmembrane helix</keyword>
<keyword evidence="3" id="KW-1185">Reference proteome</keyword>
<sequence length="290" mass="32628">MKPVEITLSAFLETLDAQLNDLPPARRIEIIGETREHLEAMILARRSDGMEENEAWQSAKNAFGDAEIIGRELAREWKRAPRVETVGTPLSKREKVVLFARPVIGAVLFYGFLQLDIIDKLRTEHYGGSIFFALFTFGCMGFGVRSWRRGGGKWTPAMVLMAALCFLQLLWANFHFTFGSQLRGTAWDTVSQNFSFVMLPLLIVSLIWLKRESKSTLPWRHSSHYAQNPIAAEETYRLSPKIGLVMGVTLGCIGNLSMIKFFGIQGAILSCVVLIGFGFLFARFILDKNS</sequence>
<dbReference type="EMBL" id="NIGF01000006">
    <property type="protein sequence ID" value="PQV64257.1"/>
    <property type="molecule type" value="Genomic_DNA"/>
</dbReference>
<evidence type="ECO:0000313" key="2">
    <source>
        <dbReference type="EMBL" id="PQV64257.1"/>
    </source>
</evidence>
<feature type="transmembrane region" description="Helical" evidence="1">
    <location>
        <begin position="96"/>
        <end position="113"/>
    </location>
</feature>
<reference evidence="2 3" key="1">
    <citation type="journal article" date="2018" name="Syst. Appl. Microbiol.">
        <title>Abditibacterium utsteinense sp. nov., the first cultivated member of candidate phylum FBP, isolated from ice-free Antarctic soil samples.</title>
        <authorList>
            <person name="Tahon G."/>
            <person name="Tytgat B."/>
            <person name="Lebbe L."/>
            <person name="Carlier A."/>
            <person name="Willems A."/>
        </authorList>
    </citation>
    <scope>NUCLEOTIDE SEQUENCE [LARGE SCALE GENOMIC DNA]</scope>
    <source>
        <strain evidence="2 3">LMG 29911</strain>
    </source>
</reference>
<keyword evidence="1" id="KW-0812">Transmembrane</keyword>
<evidence type="ECO:0000313" key="3">
    <source>
        <dbReference type="Proteomes" id="UP000237684"/>
    </source>
</evidence>
<dbReference type="Pfam" id="PF22564">
    <property type="entry name" value="HAAS"/>
    <property type="match status" value="1"/>
</dbReference>
<accession>A0A2S8STY2</accession>
<dbReference type="AlphaFoldDB" id="A0A2S8STY2"/>
<proteinExistence type="predicted"/>
<protein>
    <submittedName>
        <fullName evidence="2">Uncharacterized protein</fullName>
    </submittedName>
</protein>
<dbReference type="InParanoid" id="A0A2S8STY2"/>
<feature type="transmembrane region" description="Helical" evidence="1">
    <location>
        <begin position="242"/>
        <end position="261"/>
    </location>
</feature>
<feature type="transmembrane region" description="Helical" evidence="1">
    <location>
        <begin position="267"/>
        <end position="286"/>
    </location>
</feature>
<evidence type="ECO:0000256" key="1">
    <source>
        <dbReference type="SAM" id="Phobius"/>
    </source>
</evidence>
<comment type="caution">
    <text evidence="2">The sequence shown here is derived from an EMBL/GenBank/DDBJ whole genome shotgun (WGS) entry which is preliminary data.</text>
</comment>
<dbReference type="Proteomes" id="UP000237684">
    <property type="component" value="Unassembled WGS sequence"/>
</dbReference>
<feature type="transmembrane region" description="Helical" evidence="1">
    <location>
        <begin position="190"/>
        <end position="209"/>
    </location>
</feature>
<organism evidence="2 3">
    <name type="scientific">Abditibacterium utsteinense</name>
    <dbReference type="NCBI Taxonomy" id="1960156"/>
    <lineage>
        <taxon>Bacteria</taxon>
        <taxon>Pseudomonadati</taxon>
        <taxon>Abditibacteriota</taxon>
        <taxon>Abditibacteriia</taxon>
        <taxon>Abditibacteriales</taxon>
        <taxon>Abditibacteriaceae</taxon>
        <taxon>Abditibacterium</taxon>
    </lineage>
</organism>
<feature type="transmembrane region" description="Helical" evidence="1">
    <location>
        <begin position="125"/>
        <end position="144"/>
    </location>
</feature>
<name>A0A2S8STY2_9BACT</name>
<keyword evidence="1" id="KW-0472">Membrane</keyword>
<feature type="transmembrane region" description="Helical" evidence="1">
    <location>
        <begin position="156"/>
        <end position="178"/>
    </location>
</feature>
<dbReference type="RefSeq" id="WP_105483396.1">
    <property type="nucleotide sequence ID" value="NZ_NIGF01000006.1"/>
</dbReference>
<gene>
    <name evidence="2" type="ORF">B1R32_106103</name>
</gene>